<accession>A0A6V8MPB0</accession>
<name>A0A6V8MPB0_9BACT</name>
<dbReference type="UniPathway" id="UPA00219"/>
<evidence type="ECO:0000256" key="3">
    <source>
        <dbReference type="ARBA" id="ARBA00022676"/>
    </source>
</evidence>
<dbReference type="SUPFAM" id="SSF54106">
    <property type="entry name" value="LysM domain"/>
    <property type="match status" value="1"/>
</dbReference>
<dbReference type="InterPro" id="IPR038063">
    <property type="entry name" value="Transpep_catalytic_dom"/>
</dbReference>
<feature type="domain" description="L,D-TPase catalytic" evidence="12">
    <location>
        <begin position="103"/>
        <end position="235"/>
    </location>
</feature>
<gene>
    <name evidence="13" type="ORF">GMST_41560</name>
</gene>
<keyword evidence="7 9" id="KW-0573">Peptidoglycan synthesis</keyword>
<evidence type="ECO:0000259" key="12">
    <source>
        <dbReference type="PROSITE" id="PS52029"/>
    </source>
</evidence>
<sequence>MPLFARRLSLLAVLTAVALLLCPGGAEIRAAANAPGSRTVQIGSLQRYRVKGGESLVEIARRFDLGFNSLVAANPGIDPWVPGNGTSVTLPTSFILPLVQGRPAIVINIPEFRLYFFPRSTNARVRTFPLGIGEQGRTTPAGDYTVIEKIVHPVWHVPASIRAENRYGSAVVPPGPENPLGSHALRLSRNDLLIHGTNRPYGIGRRTSHGCLRLYPEDIVTLFRLVAPGTTVRIIDEPVKACRIGNRILLEAHPPVAGTISVGDALRLLARKRLLTRVDFGKVVRVIEEKRGVPLDVTLALSDELGKMQGAR</sequence>
<evidence type="ECO:0000313" key="13">
    <source>
        <dbReference type="EMBL" id="GFO61831.1"/>
    </source>
</evidence>
<evidence type="ECO:0000256" key="9">
    <source>
        <dbReference type="PROSITE-ProRule" id="PRU01373"/>
    </source>
</evidence>
<protein>
    <submittedName>
        <fullName evidence="13">Uncharacterized protein</fullName>
    </submittedName>
</protein>
<keyword evidence="4" id="KW-0808">Transferase</keyword>
<dbReference type="Pfam" id="PF01476">
    <property type="entry name" value="LysM"/>
    <property type="match status" value="1"/>
</dbReference>
<dbReference type="CDD" id="cd00118">
    <property type="entry name" value="LysM"/>
    <property type="match status" value="1"/>
</dbReference>
<feature type="active site" description="Nucleophile" evidence="9">
    <location>
        <position position="211"/>
    </location>
</feature>
<dbReference type="PANTHER" id="PTHR30582:SF24">
    <property type="entry name" value="L,D-TRANSPEPTIDASE ERFK_SRFK-RELATED"/>
    <property type="match status" value="1"/>
</dbReference>
<dbReference type="Proteomes" id="UP000556026">
    <property type="component" value="Unassembled WGS sequence"/>
</dbReference>
<evidence type="ECO:0000256" key="5">
    <source>
        <dbReference type="ARBA" id="ARBA00022801"/>
    </source>
</evidence>
<dbReference type="InterPro" id="IPR018392">
    <property type="entry name" value="LysM"/>
</dbReference>
<dbReference type="AlphaFoldDB" id="A0A6V8MPB0"/>
<proteinExistence type="inferred from homology"/>
<dbReference type="Pfam" id="PF03734">
    <property type="entry name" value="YkuD"/>
    <property type="match status" value="1"/>
</dbReference>
<dbReference type="GO" id="GO:0071972">
    <property type="term" value="F:peptidoglycan L,D-transpeptidase activity"/>
    <property type="evidence" value="ECO:0007669"/>
    <property type="project" value="TreeGrafter"/>
</dbReference>
<evidence type="ECO:0000256" key="2">
    <source>
        <dbReference type="ARBA" id="ARBA00005992"/>
    </source>
</evidence>
<keyword evidence="6 9" id="KW-0133">Cell shape</keyword>
<feature type="signal peptide" evidence="10">
    <location>
        <begin position="1"/>
        <end position="26"/>
    </location>
</feature>
<dbReference type="GO" id="GO:0016757">
    <property type="term" value="F:glycosyltransferase activity"/>
    <property type="evidence" value="ECO:0007669"/>
    <property type="project" value="UniProtKB-KW"/>
</dbReference>
<reference evidence="14" key="1">
    <citation type="submission" date="2020-06" db="EMBL/GenBank/DDBJ databases">
        <title>Draft genomic sequence of Geomonas sp. Red330.</title>
        <authorList>
            <person name="Itoh H."/>
            <person name="Zhenxing X."/>
            <person name="Ushijima N."/>
            <person name="Masuda Y."/>
            <person name="Shiratori Y."/>
            <person name="Senoo K."/>
        </authorList>
    </citation>
    <scope>NUCLEOTIDE SEQUENCE [LARGE SCALE GENOMIC DNA]</scope>
    <source>
        <strain evidence="14">Red330</strain>
    </source>
</reference>
<dbReference type="PROSITE" id="PS52029">
    <property type="entry name" value="LD_TPASE"/>
    <property type="match status" value="1"/>
</dbReference>
<dbReference type="Gene3D" id="3.10.350.10">
    <property type="entry name" value="LysM domain"/>
    <property type="match status" value="1"/>
</dbReference>
<dbReference type="InterPro" id="IPR005490">
    <property type="entry name" value="LD_TPept_cat_dom"/>
</dbReference>
<evidence type="ECO:0000313" key="14">
    <source>
        <dbReference type="Proteomes" id="UP000556026"/>
    </source>
</evidence>
<dbReference type="CDD" id="cd16913">
    <property type="entry name" value="YkuD_like"/>
    <property type="match status" value="1"/>
</dbReference>
<comment type="similarity">
    <text evidence="2">Belongs to the YkuD family.</text>
</comment>
<dbReference type="SUPFAM" id="SSF141523">
    <property type="entry name" value="L,D-transpeptidase catalytic domain-like"/>
    <property type="match status" value="1"/>
</dbReference>
<organism evidence="13 14">
    <name type="scientific">Geomonas silvestris</name>
    <dbReference type="NCBI Taxonomy" id="2740184"/>
    <lineage>
        <taxon>Bacteria</taxon>
        <taxon>Pseudomonadati</taxon>
        <taxon>Thermodesulfobacteriota</taxon>
        <taxon>Desulfuromonadia</taxon>
        <taxon>Geobacterales</taxon>
        <taxon>Geobacteraceae</taxon>
        <taxon>Geomonas</taxon>
    </lineage>
</organism>
<dbReference type="GO" id="GO:0071555">
    <property type="term" value="P:cell wall organization"/>
    <property type="evidence" value="ECO:0007669"/>
    <property type="project" value="UniProtKB-UniRule"/>
</dbReference>
<dbReference type="Gene3D" id="2.40.440.10">
    <property type="entry name" value="L,D-transpeptidase catalytic domain-like"/>
    <property type="match status" value="1"/>
</dbReference>
<keyword evidence="8 9" id="KW-0961">Cell wall biogenesis/degradation</keyword>
<keyword evidence="10" id="KW-0732">Signal</keyword>
<comment type="caution">
    <text evidence="13">The sequence shown here is derived from an EMBL/GenBank/DDBJ whole genome shotgun (WGS) entry which is preliminary data.</text>
</comment>
<feature type="active site" description="Proton donor/acceptor" evidence="9">
    <location>
        <position position="195"/>
    </location>
</feature>
<keyword evidence="5" id="KW-0378">Hydrolase</keyword>
<keyword evidence="14" id="KW-1185">Reference proteome</keyword>
<dbReference type="InterPro" id="IPR036779">
    <property type="entry name" value="LysM_dom_sf"/>
</dbReference>
<keyword evidence="3" id="KW-0328">Glycosyltransferase</keyword>
<dbReference type="EMBL" id="BLXX01000020">
    <property type="protein sequence ID" value="GFO61831.1"/>
    <property type="molecule type" value="Genomic_DNA"/>
</dbReference>
<dbReference type="InterPro" id="IPR050979">
    <property type="entry name" value="LD-transpeptidase"/>
</dbReference>
<dbReference type="GO" id="GO:0008360">
    <property type="term" value="P:regulation of cell shape"/>
    <property type="evidence" value="ECO:0007669"/>
    <property type="project" value="UniProtKB-UniRule"/>
</dbReference>
<evidence type="ECO:0000256" key="7">
    <source>
        <dbReference type="ARBA" id="ARBA00022984"/>
    </source>
</evidence>
<evidence type="ECO:0000256" key="6">
    <source>
        <dbReference type="ARBA" id="ARBA00022960"/>
    </source>
</evidence>
<dbReference type="PROSITE" id="PS51782">
    <property type="entry name" value="LYSM"/>
    <property type="match status" value="1"/>
</dbReference>
<evidence type="ECO:0000256" key="8">
    <source>
        <dbReference type="ARBA" id="ARBA00023316"/>
    </source>
</evidence>
<feature type="domain" description="LysM" evidence="11">
    <location>
        <begin position="46"/>
        <end position="90"/>
    </location>
</feature>
<dbReference type="PANTHER" id="PTHR30582">
    <property type="entry name" value="L,D-TRANSPEPTIDASE"/>
    <property type="match status" value="1"/>
</dbReference>
<dbReference type="GO" id="GO:0005576">
    <property type="term" value="C:extracellular region"/>
    <property type="evidence" value="ECO:0007669"/>
    <property type="project" value="TreeGrafter"/>
</dbReference>
<evidence type="ECO:0000256" key="10">
    <source>
        <dbReference type="SAM" id="SignalP"/>
    </source>
</evidence>
<evidence type="ECO:0000256" key="4">
    <source>
        <dbReference type="ARBA" id="ARBA00022679"/>
    </source>
</evidence>
<comment type="pathway">
    <text evidence="1 9">Cell wall biogenesis; peptidoglycan biosynthesis.</text>
</comment>
<feature type="chain" id="PRO_5028047294" evidence="10">
    <location>
        <begin position="27"/>
        <end position="312"/>
    </location>
</feature>
<dbReference type="GO" id="GO:0018104">
    <property type="term" value="P:peptidoglycan-protein cross-linking"/>
    <property type="evidence" value="ECO:0007669"/>
    <property type="project" value="TreeGrafter"/>
</dbReference>
<evidence type="ECO:0000259" key="11">
    <source>
        <dbReference type="PROSITE" id="PS51782"/>
    </source>
</evidence>
<evidence type="ECO:0000256" key="1">
    <source>
        <dbReference type="ARBA" id="ARBA00004752"/>
    </source>
</evidence>